<dbReference type="EMBL" id="SRME01000001">
    <property type="protein sequence ID" value="TGG88907.1"/>
    <property type="molecule type" value="Genomic_DNA"/>
</dbReference>
<reference evidence="3 5" key="2">
    <citation type="submission" date="2019-04" db="EMBL/GenBank/DDBJ databases">
        <title>Draft genome sequence data and analysis of a Fermenting Bacterium, Geotoga petraea strain HO-Geo1, isolated from heavy-oil petroleum reservoir in Russia.</title>
        <authorList>
            <person name="Grouzdev D.S."/>
            <person name="Semenova E.M."/>
            <person name="Sokolova D.S."/>
            <person name="Tourova T.P."/>
            <person name="Poltaraus A.B."/>
            <person name="Nazina T.N."/>
        </authorList>
    </citation>
    <scope>NUCLEOTIDE SEQUENCE [LARGE SCALE GENOMIC DNA]</scope>
    <source>
        <strain evidence="3 5">HO-Geo1</strain>
    </source>
</reference>
<evidence type="ECO:0000313" key="5">
    <source>
        <dbReference type="Proteomes" id="UP000297288"/>
    </source>
</evidence>
<dbReference type="InterPro" id="IPR013421">
    <property type="entry name" value="CRISPR-assoc_prot_Cas5_HALMA"/>
</dbReference>
<organism evidence="2 4">
    <name type="scientific">Geotoga petraea</name>
    <dbReference type="NCBI Taxonomy" id="28234"/>
    <lineage>
        <taxon>Bacteria</taxon>
        <taxon>Thermotogati</taxon>
        <taxon>Thermotogota</taxon>
        <taxon>Thermotogae</taxon>
        <taxon>Petrotogales</taxon>
        <taxon>Petrotogaceae</taxon>
        <taxon>Geotoga</taxon>
    </lineage>
</organism>
<keyword evidence="1" id="KW-0051">Antiviral defense</keyword>
<protein>
    <submittedName>
        <fullName evidence="2">CRISPR-associated protein Cas5h</fullName>
    </submittedName>
    <submittedName>
        <fullName evidence="3">Type I-B CRISPR-associated protein Cas5</fullName>
    </submittedName>
</protein>
<dbReference type="InterPro" id="IPR013422">
    <property type="entry name" value="CRISPR-assoc_prot_Cas5_N"/>
</dbReference>
<gene>
    <name evidence="3" type="primary">cas5b</name>
    <name evidence="3" type="ORF">E4650_01560</name>
    <name evidence="2" type="ORF">SAMN04488588_0049</name>
</gene>
<proteinExistence type="predicted"/>
<evidence type="ECO:0000313" key="4">
    <source>
        <dbReference type="Proteomes" id="UP000199322"/>
    </source>
</evidence>
<dbReference type="NCBIfam" id="TIGR02592">
    <property type="entry name" value="cas_Cas5h"/>
    <property type="match status" value="1"/>
</dbReference>
<dbReference type="Proteomes" id="UP000297288">
    <property type="component" value="Unassembled WGS sequence"/>
</dbReference>
<dbReference type="EMBL" id="FMYV01000001">
    <property type="protein sequence ID" value="SDB96167.1"/>
    <property type="molecule type" value="Genomic_DNA"/>
</dbReference>
<dbReference type="AlphaFoldDB" id="A0A1G6HPE3"/>
<dbReference type="STRING" id="28234.SAMN04488588_0049"/>
<reference evidence="2 4" key="1">
    <citation type="submission" date="2016-10" db="EMBL/GenBank/DDBJ databases">
        <authorList>
            <person name="de Groot N.N."/>
        </authorList>
    </citation>
    <scope>NUCLEOTIDE SEQUENCE [LARGE SCALE GENOMIC DNA]</scope>
    <source>
        <strain evidence="2 4">WG14</strain>
    </source>
</reference>
<dbReference type="Proteomes" id="UP000199322">
    <property type="component" value="Unassembled WGS sequence"/>
</dbReference>
<name>A0A1G6HPE3_9BACT</name>
<dbReference type="GO" id="GO:0051607">
    <property type="term" value="P:defense response to virus"/>
    <property type="evidence" value="ECO:0007669"/>
    <property type="project" value="UniProtKB-KW"/>
</dbReference>
<accession>A0A1G6HPE3</accession>
<evidence type="ECO:0000256" key="1">
    <source>
        <dbReference type="ARBA" id="ARBA00023118"/>
    </source>
</evidence>
<sequence>MKALKFNLSGKTAFFKKPDVNQYAYYTYNNIHKIALLGVFGAIIGLKGYNQQKKEKYPEFYEKLKDFKISIVPKKKYFDKKIQIFNNTVGYASQEANNILNVREQWLEEPEWDIYILENQSQEYEKIENFLLNKKTEYIPYLGKNDHSADIKDVEKVNLSKEEKINHIDSIFLEKICELGIYPYDDENEYILKEKQPIKLNEMYNFYEFENTIYTNLEIEKLKNGSDVYTDGEKILYFF</sequence>
<dbReference type="OrthoDB" id="5363158at2"/>
<dbReference type="NCBIfam" id="TIGR02593">
    <property type="entry name" value="CRISPR_cas5"/>
    <property type="match status" value="1"/>
</dbReference>
<evidence type="ECO:0000313" key="3">
    <source>
        <dbReference type="EMBL" id="TGG88907.1"/>
    </source>
</evidence>
<evidence type="ECO:0000313" key="2">
    <source>
        <dbReference type="EMBL" id="SDB96167.1"/>
    </source>
</evidence>
<keyword evidence="4" id="KW-1185">Reference proteome</keyword>
<dbReference type="RefSeq" id="WP_091401701.1">
    <property type="nucleotide sequence ID" value="NZ_FMYV01000001.1"/>
</dbReference>